<protein>
    <submittedName>
        <fullName evidence="1">Type II toxin-antitoxin system HicA family toxin</fullName>
    </submittedName>
</protein>
<dbReference type="Proteomes" id="UP001061302">
    <property type="component" value="Chromosome"/>
</dbReference>
<evidence type="ECO:0000313" key="2">
    <source>
        <dbReference type="Proteomes" id="UP001061302"/>
    </source>
</evidence>
<dbReference type="RefSeq" id="WP_263126089.1">
    <property type="nucleotide sequence ID" value="NZ_CP106753.1"/>
</dbReference>
<dbReference type="Pfam" id="PF07927">
    <property type="entry name" value="HicA_toxin"/>
    <property type="match status" value="1"/>
</dbReference>
<keyword evidence="2" id="KW-1185">Reference proteome</keyword>
<accession>A0ABY6DQQ1</accession>
<gene>
    <name evidence="1" type="ORF">N8I74_06695</name>
</gene>
<sequence length="81" mass="9411">MTKNDKRLQRLKTIPADYHWDELRALLESLDWTLVQSGGGSHCFFEHVSGRRLNTYRPHPGGIMKRYQLKEVVALLDEMGV</sequence>
<proteinExistence type="predicted"/>
<dbReference type="EMBL" id="CP106753">
    <property type="protein sequence ID" value="UXY16704.1"/>
    <property type="molecule type" value="Genomic_DNA"/>
</dbReference>
<organism evidence="1 2">
    <name type="scientific">Chitiniphilus purpureus</name>
    <dbReference type="NCBI Taxonomy" id="2981137"/>
    <lineage>
        <taxon>Bacteria</taxon>
        <taxon>Pseudomonadati</taxon>
        <taxon>Pseudomonadota</taxon>
        <taxon>Betaproteobacteria</taxon>
        <taxon>Neisseriales</taxon>
        <taxon>Chitinibacteraceae</taxon>
        <taxon>Chitiniphilus</taxon>
    </lineage>
</organism>
<name>A0ABY6DQQ1_9NEIS</name>
<evidence type="ECO:0000313" key="1">
    <source>
        <dbReference type="EMBL" id="UXY16704.1"/>
    </source>
</evidence>
<dbReference type="SUPFAM" id="SSF54786">
    <property type="entry name" value="YcfA/nrd intein domain"/>
    <property type="match status" value="1"/>
</dbReference>
<reference evidence="1" key="1">
    <citation type="submission" date="2022-10" db="EMBL/GenBank/DDBJ databases">
        <title>Chitiniphilus purpureus sp. nov., a novel chitin-degrading bacterium isolated from crawfish pond sediment.</title>
        <authorList>
            <person name="Li K."/>
        </authorList>
    </citation>
    <scope>NUCLEOTIDE SEQUENCE</scope>
    <source>
        <strain evidence="1">CD1</strain>
    </source>
</reference>
<dbReference type="InterPro" id="IPR012933">
    <property type="entry name" value="HicA_mRNA_interferase"/>
</dbReference>